<protein>
    <submittedName>
        <fullName evidence="2">Uncharacterized protein</fullName>
    </submittedName>
</protein>
<evidence type="ECO:0000313" key="2">
    <source>
        <dbReference type="EMBL" id="KAF6155607.1"/>
    </source>
</evidence>
<sequence>MARSIFSQTLIRISPTTTPSPSFLSSRFQSRFVNHRNKSSKPEKGIVIEVDLNAVVDPEEKILHQQQVKADGGGGEEVEEEEEVRDYSSIRKREVSEAINQVISDLYVKKMAPEWLPLYPGSSYWVPPREAMKFNGFLDLFGGFGGFVGNVMTEEEAMSFRSRCGHPSSAYFCGARGFPHPMKMMGMRKTKIFESEDDEG</sequence>
<reference evidence="2 3" key="1">
    <citation type="journal article" date="2020" name="IScience">
        <title>Genome Sequencing of the Endangered Kingdonia uniflora (Circaeasteraceae, Ranunculales) Reveals Potential Mechanisms of Evolutionary Specialization.</title>
        <authorList>
            <person name="Sun Y."/>
            <person name="Deng T."/>
            <person name="Zhang A."/>
            <person name="Moore M.J."/>
            <person name="Landis J.B."/>
            <person name="Lin N."/>
            <person name="Zhang H."/>
            <person name="Zhang X."/>
            <person name="Huang J."/>
            <person name="Zhang X."/>
            <person name="Sun H."/>
            <person name="Wang H."/>
        </authorList>
    </citation>
    <scope>NUCLEOTIDE SEQUENCE [LARGE SCALE GENOMIC DNA]</scope>
    <source>
        <strain evidence="2">TB1705</strain>
        <tissue evidence="2">Leaf</tissue>
    </source>
</reference>
<dbReference type="AlphaFoldDB" id="A0A7J7ML95"/>
<gene>
    <name evidence="2" type="ORF">GIB67_034702</name>
</gene>
<dbReference type="PANTHER" id="PTHR33972:SF2">
    <property type="entry name" value="OS04G0606700 PROTEIN"/>
    <property type="match status" value="1"/>
</dbReference>
<dbReference type="PANTHER" id="PTHR33972">
    <property type="entry name" value="EXPRESSED PROTEIN"/>
    <property type="match status" value="1"/>
</dbReference>
<dbReference type="EMBL" id="JACGCM010001410">
    <property type="protein sequence ID" value="KAF6155607.1"/>
    <property type="molecule type" value="Genomic_DNA"/>
</dbReference>
<feature type="region of interest" description="Disordered" evidence="1">
    <location>
        <begin position="65"/>
        <end position="85"/>
    </location>
</feature>
<evidence type="ECO:0000256" key="1">
    <source>
        <dbReference type="SAM" id="MobiDB-lite"/>
    </source>
</evidence>
<evidence type="ECO:0000313" key="3">
    <source>
        <dbReference type="Proteomes" id="UP000541444"/>
    </source>
</evidence>
<feature type="compositionally biased region" description="Acidic residues" evidence="1">
    <location>
        <begin position="74"/>
        <end position="84"/>
    </location>
</feature>
<organism evidence="2 3">
    <name type="scientific">Kingdonia uniflora</name>
    <dbReference type="NCBI Taxonomy" id="39325"/>
    <lineage>
        <taxon>Eukaryota</taxon>
        <taxon>Viridiplantae</taxon>
        <taxon>Streptophyta</taxon>
        <taxon>Embryophyta</taxon>
        <taxon>Tracheophyta</taxon>
        <taxon>Spermatophyta</taxon>
        <taxon>Magnoliopsida</taxon>
        <taxon>Ranunculales</taxon>
        <taxon>Circaeasteraceae</taxon>
        <taxon>Kingdonia</taxon>
    </lineage>
</organism>
<accession>A0A7J7ML95</accession>
<keyword evidence="3" id="KW-1185">Reference proteome</keyword>
<proteinExistence type="predicted"/>
<dbReference type="Proteomes" id="UP000541444">
    <property type="component" value="Unassembled WGS sequence"/>
</dbReference>
<name>A0A7J7ML95_9MAGN</name>
<comment type="caution">
    <text evidence="2">The sequence shown here is derived from an EMBL/GenBank/DDBJ whole genome shotgun (WGS) entry which is preliminary data.</text>
</comment>
<dbReference type="OrthoDB" id="1095098at2759"/>